<accession>A0A3M7RE63</accession>
<organism evidence="1 2">
    <name type="scientific">Brachionus plicatilis</name>
    <name type="common">Marine rotifer</name>
    <name type="synonym">Brachionus muelleri</name>
    <dbReference type="NCBI Taxonomy" id="10195"/>
    <lineage>
        <taxon>Eukaryota</taxon>
        <taxon>Metazoa</taxon>
        <taxon>Spiralia</taxon>
        <taxon>Gnathifera</taxon>
        <taxon>Rotifera</taxon>
        <taxon>Eurotatoria</taxon>
        <taxon>Monogononta</taxon>
        <taxon>Pseudotrocha</taxon>
        <taxon>Ploima</taxon>
        <taxon>Brachionidae</taxon>
        <taxon>Brachionus</taxon>
    </lineage>
</organism>
<dbReference type="EMBL" id="REGN01003597">
    <property type="protein sequence ID" value="RNA21797.1"/>
    <property type="molecule type" value="Genomic_DNA"/>
</dbReference>
<reference evidence="1 2" key="1">
    <citation type="journal article" date="2018" name="Sci. Rep.">
        <title>Genomic signatures of local adaptation to the degree of environmental predictability in rotifers.</title>
        <authorList>
            <person name="Franch-Gras L."/>
            <person name="Hahn C."/>
            <person name="Garcia-Roger E.M."/>
            <person name="Carmona M.J."/>
            <person name="Serra M."/>
            <person name="Gomez A."/>
        </authorList>
    </citation>
    <scope>NUCLEOTIDE SEQUENCE [LARGE SCALE GENOMIC DNA]</scope>
    <source>
        <strain evidence="1">HYR1</strain>
    </source>
</reference>
<evidence type="ECO:0000313" key="2">
    <source>
        <dbReference type="Proteomes" id="UP000276133"/>
    </source>
</evidence>
<name>A0A3M7RE63_BRAPC</name>
<evidence type="ECO:0000313" key="1">
    <source>
        <dbReference type="EMBL" id="RNA21797.1"/>
    </source>
</evidence>
<comment type="caution">
    <text evidence="1">The sequence shown here is derived from an EMBL/GenBank/DDBJ whole genome shotgun (WGS) entry which is preliminary data.</text>
</comment>
<dbReference type="Proteomes" id="UP000276133">
    <property type="component" value="Unassembled WGS sequence"/>
</dbReference>
<protein>
    <submittedName>
        <fullName evidence="1">Uncharacterized protein</fullName>
    </submittedName>
</protein>
<sequence>MFFEDFFRRFLITLFCPTYDVILCNLTFFDLKSQSVFLWIRRGTIIMNLQARWSKTVWYDGFYTQRTSFLLILMLMKKINFNEKPGLTSYATRNIDNAKISAFMMNFDMYMLNLILVQKKTLKKMLQMIQILLKIIFLNYKIRTFSSHMLPGGRNKRLVCACISSVRVAFNILQKIFIFTVSDTNLSPLLSYICLLGIND</sequence>
<proteinExistence type="predicted"/>
<keyword evidence="2" id="KW-1185">Reference proteome</keyword>
<gene>
    <name evidence="1" type="ORF">BpHYR1_003706</name>
</gene>
<dbReference type="AlphaFoldDB" id="A0A3M7RE63"/>